<feature type="compositionally biased region" description="Basic and acidic residues" evidence="1">
    <location>
        <begin position="11"/>
        <end position="32"/>
    </location>
</feature>
<reference evidence="3" key="1">
    <citation type="submission" date="2024-07" db="EMBL/GenBank/DDBJ databases">
        <title>Two chromosome-level genome assemblies of Korean endemic species Abeliophyllum distichum and Forsythia ovata (Oleaceae).</title>
        <authorList>
            <person name="Jang H."/>
        </authorList>
    </citation>
    <scope>NUCLEOTIDE SEQUENCE [LARGE SCALE GENOMIC DNA]</scope>
</reference>
<gene>
    <name evidence="2" type="ORF">Fot_35696</name>
</gene>
<protein>
    <submittedName>
        <fullName evidence="2">Uncharacterized protein</fullName>
    </submittedName>
</protein>
<dbReference type="Proteomes" id="UP001604277">
    <property type="component" value="Unassembled WGS sequence"/>
</dbReference>
<feature type="compositionally biased region" description="Acidic residues" evidence="1">
    <location>
        <begin position="1"/>
        <end position="10"/>
    </location>
</feature>
<accession>A0ABD1SQ50</accession>
<sequence length="101" mass="11124">MGDGDNDNDNEGDRNMQRKEGEDEGEGERQSDVGEDIWIDEDDILIELDYKIDGGIGPQAEPTFDNNVNIDIGFGDLYEGSGCNNDIDFGDSDELDSLDSE</sequence>
<comment type="caution">
    <text evidence="2">The sequence shown here is derived from an EMBL/GenBank/DDBJ whole genome shotgun (WGS) entry which is preliminary data.</text>
</comment>
<proteinExistence type="predicted"/>
<organism evidence="2 3">
    <name type="scientific">Forsythia ovata</name>
    <dbReference type="NCBI Taxonomy" id="205694"/>
    <lineage>
        <taxon>Eukaryota</taxon>
        <taxon>Viridiplantae</taxon>
        <taxon>Streptophyta</taxon>
        <taxon>Embryophyta</taxon>
        <taxon>Tracheophyta</taxon>
        <taxon>Spermatophyta</taxon>
        <taxon>Magnoliopsida</taxon>
        <taxon>eudicotyledons</taxon>
        <taxon>Gunneridae</taxon>
        <taxon>Pentapetalae</taxon>
        <taxon>asterids</taxon>
        <taxon>lamiids</taxon>
        <taxon>Lamiales</taxon>
        <taxon>Oleaceae</taxon>
        <taxon>Forsythieae</taxon>
        <taxon>Forsythia</taxon>
    </lineage>
</organism>
<evidence type="ECO:0000313" key="3">
    <source>
        <dbReference type="Proteomes" id="UP001604277"/>
    </source>
</evidence>
<feature type="region of interest" description="Disordered" evidence="1">
    <location>
        <begin position="1"/>
        <end position="37"/>
    </location>
</feature>
<dbReference type="AlphaFoldDB" id="A0ABD1SQ50"/>
<keyword evidence="3" id="KW-1185">Reference proteome</keyword>
<dbReference type="EMBL" id="JBFOLJ010000010">
    <property type="protein sequence ID" value="KAL2501848.1"/>
    <property type="molecule type" value="Genomic_DNA"/>
</dbReference>
<evidence type="ECO:0000313" key="2">
    <source>
        <dbReference type="EMBL" id="KAL2501848.1"/>
    </source>
</evidence>
<evidence type="ECO:0000256" key="1">
    <source>
        <dbReference type="SAM" id="MobiDB-lite"/>
    </source>
</evidence>
<name>A0ABD1SQ50_9LAMI</name>